<feature type="domain" description="O-antigen ligase-related" evidence="6">
    <location>
        <begin position="206"/>
        <end position="341"/>
    </location>
</feature>
<feature type="transmembrane region" description="Helical" evidence="5">
    <location>
        <begin position="243"/>
        <end position="261"/>
    </location>
</feature>
<evidence type="ECO:0000256" key="3">
    <source>
        <dbReference type="ARBA" id="ARBA00022989"/>
    </source>
</evidence>
<reference evidence="8" key="1">
    <citation type="submission" date="2016-10" db="EMBL/GenBank/DDBJ databases">
        <authorList>
            <person name="Varghese N."/>
            <person name="Submissions S."/>
        </authorList>
    </citation>
    <scope>NUCLEOTIDE SEQUENCE [LARGE SCALE GENOMIC DNA]</scope>
    <source>
        <strain evidence="8">DSM 17044</strain>
    </source>
</reference>
<dbReference type="PANTHER" id="PTHR37422">
    <property type="entry name" value="TEICHURONIC ACID BIOSYNTHESIS PROTEIN TUAE"/>
    <property type="match status" value="1"/>
</dbReference>
<keyword evidence="2 5" id="KW-0812">Transmembrane</keyword>
<dbReference type="GO" id="GO:0016874">
    <property type="term" value="F:ligase activity"/>
    <property type="evidence" value="ECO:0007669"/>
    <property type="project" value="UniProtKB-KW"/>
</dbReference>
<dbReference type="AlphaFoldDB" id="A0A1H8BU86"/>
<protein>
    <submittedName>
        <fullName evidence="7">O-Antigen ligase</fullName>
    </submittedName>
</protein>
<dbReference type="PANTHER" id="PTHR37422:SF13">
    <property type="entry name" value="LIPOPOLYSACCHARIDE BIOSYNTHESIS PROTEIN PA4999-RELATED"/>
    <property type="match status" value="1"/>
</dbReference>
<gene>
    <name evidence="7" type="ORF">SAMN05444354_12473</name>
</gene>
<evidence type="ECO:0000259" key="6">
    <source>
        <dbReference type="Pfam" id="PF04932"/>
    </source>
</evidence>
<feature type="transmembrane region" description="Helical" evidence="5">
    <location>
        <begin position="219"/>
        <end position="236"/>
    </location>
</feature>
<dbReference type="InterPro" id="IPR007016">
    <property type="entry name" value="O-antigen_ligase-rel_domated"/>
</dbReference>
<feature type="transmembrane region" description="Helical" evidence="5">
    <location>
        <begin position="12"/>
        <end position="41"/>
    </location>
</feature>
<keyword evidence="4 5" id="KW-0472">Membrane</keyword>
<keyword evidence="8" id="KW-1185">Reference proteome</keyword>
<dbReference type="Proteomes" id="UP000182719">
    <property type="component" value="Unassembled WGS sequence"/>
</dbReference>
<feature type="transmembrane region" description="Helical" evidence="5">
    <location>
        <begin position="361"/>
        <end position="382"/>
    </location>
</feature>
<accession>A0A1H8BU86</accession>
<comment type="subcellular location">
    <subcellularLocation>
        <location evidence="1">Membrane</location>
        <topology evidence="1">Multi-pass membrane protein</topology>
    </subcellularLocation>
</comment>
<evidence type="ECO:0000313" key="7">
    <source>
        <dbReference type="EMBL" id="SEM85427.1"/>
    </source>
</evidence>
<feature type="transmembrane region" description="Helical" evidence="5">
    <location>
        <begin position="109"/>
        <end position="129"/>
    </location>
</feature>
<organism evidence="7 8">
    <name type="scientific">Stigmatella aurantiaca</name>
    <dbReference type="NCBI Taxonomy" id="41"/>
    <lineage>
        <taxon>Bacteria</taxon>
        <taxon>Pseudomonadati</taxon>
        <taxon>Myxococcota</taxon>
        <taxon>Myxococcia</taxon>
        <taxon>Myxococcales</taxon>
        <taxon>Cystobacterineae</taxon>
        <taxon>Archangiaceae</taxon>
        <taxon>Stigmatella</taxon>
    </lineage>
</organism>
<name>A0A1H8BU86_STIAU</name>
<keyword evidence="7" id="KW-0436">Ligase</keyword>
<dbReference type="GO" id="GO:0016020">
    <property type="term" value="C:membrane"/>
    <property type="evidence" value="ECO:0007669"/>
    <property type="project" value="UniProtKB-SubCell"/>
</dbReference>
<dbReference type="Pfam" id="PF04932">
    <property type="entry name" value="Wzy_C"/>
    <property type="match status" value="1"/>
</dbReference>
<dbReference type="EMBL" id="FOAP01000024">
    <property type="protein sequence ID" value="SEM85427.1"/>
    <property type="molecule type" value="Genomic_DNA"/>
</dbReference>
<evidence type="ECO:0000313" key="8">
    <source>
        <dbReference type="Proteomes" id="UP000182719"/>
    </source>
</evidence>
<dbReference type="InterPro" id="IPR051533">
    <property type="entry name" value="WaaL-like"/>
</dbReference>
<evidence type="ECO:0000256" key="1">
    <source>
        <dbReference type="ARBA" id="ARBA00004141"/>
    </source>
</evidence>
<keyword evidence="3 5" id="KW-1133">Transmembrane helix</keyword>
<feature type="transmembrane region" description="Helical" evidence="5">
    <location>
        <begin position="325"/>
        <end position="349"/>
    </location>
</feature>
<evidence type="ECO:0000256" key="5">
    <source>
        <dbReference type="SAM" id="Phobius"/>
    </source>
</evidence>
<sequence length="413" mass="44101">MPVRRAVTLTFAVWAVGLVLGEFLQQVAAGAAVLCALVLAFRRRLFLAQDVKAYVLATVALTSWQVLSPAVALLTGAADRWPRWARYGQVLDTASAAAVASAGTVGVPWLLIAGLALGGWVLSGALGLFQHLVRWPWEPPALLKLSLARLHENFGTEEHPRYAAGGFVFHRLRFSHGAMAVLGPALACLARARPAWLRGLAAVSLCALLLAPYTAFARAALLTGLMVCAVALVLLVRGTPRKVGMALAVVLVGLVVATPAWRARLGKAVENIYGGERSLAMSVGSRLVREHPLVGVGFGNYKPAALATQEETGISDLLSTDAHNLWLTVWAETGLVGLLLLAAVHGLLARALIRRHRQGSIPATGALLSFVGFHLLALVHYLPFHSSVHLSFAFVWGLGLCEWKHPERADEGR</sequence>
<feature type="transmembrane region" description="Helical" evidence="5">
    <location>
        <begin position="53"/>
        <end position="74"/>
    </location>
</feature>
<evidence type="ECO:0000256" key="2">
    <source>
        <dbReference type="ARBA" id="ARBA00022692"/>
    </source>
</evidence>
<dbReference type="OrthoDB" id="5493722at2"/>
<proteinExistence type="predicted"/>
<feature type="transmembrane region" description="Helical" evidence="5">
    <location>
        <begin position="195"/>
        <end position="213"/>
    </location>
</feature>
<evidence type="ECO:0000256" key="4">
    <source>
        <dbReference type="ARBA" id="ARBA00023136"/>
    </source>
</evidence>